<evidence type="ECO:0000256" key="2">
    <source>
        <dbReference type="ARBA" id="ARBA00005992"/>
    </source>
</evidence>
<sequence>MVAIALTLAACSSQSGSGNRTDTASAQRQAQWNEDAIHDLKQAIDSRAAHGLDHLSFGVEGEPTTSAGQDALTQSALRYARALAGGASDPKKLYEVYTLGTFRPDLQRGLKDALASGKLRGWLDGLAPQEEDYRNLSRAYLALGKERSGAAKPIPDAGKPIDPGTSDSRMPAIERQLVASGYLDRAGNAGIRYAEPLVRAVKHMQVDYGIKPDGVIGEKALEILNLSDADRAREIAVAMERMRWLDRAPPGTRIDVNLAAARLTYWRDGKIADTRKAVVGEPDTETPQLGSPIYRLVANPTWTVPRSIQNKEIAGKGAGYMKRNNMVWKDGWIVQQPGPKNSLGLVKFDMKNDHEIYLHDTPAKQLFSEVQRQRSHGCIRVEDAVGFAEKIARDEGILDQWNKVRATGKEGFVELPREIPVRLLYSTILFDNKGAPVIRADPYGWNERVAKALGFGQRKGSRLRAGGDDVGP</sequence>
<evidence type="ECO:0000256" key="6">
    <source>
        <dbReference type="ARBA" id="ARBA00023316"/>
    </source>
</evidence>
<evidence type="ECO:0000259" key="8">
    <source>
        <dbReference type="PROSITE" id="PS52029"/>
    </source>
</evidence>
<evidence type="ECO:0000256" key="4">
    <source>
        <dbReference type="ARBA" id="ARBA00022960"/>
    </source>
</evidence>
<comment type="similarity">
    <text evidence="2">Belongs to the YkuD family.</text>
</comment>
<dbReference type="InterPro" id="IPR038063">
    <property type="entry name" value="Transpep_catalytic_dom"/>
</dbReference>
<dbReference type="PANTHER" id="PTHR41533">
    <property type="entry name" value="L,D-TRANSPEPTIDASE HI_1667-RELATED"/>
    <property type="match status" value="1"/>
</dbReference>
<evidence type="ECO:0000256" key="5">
    <source>
        <dbReference type="ARBA" id="ARBA00022984"/>
    </source>
</evidence>
<dbReference type="InterPro" id="IPR036366">
    <property type="entry name" value="PGBDSf"/>
</dbReference>
<accession>A0A2D1R5Z6</accession>
<keyword evidence="4 7" id="KW-0133">Cell shape</keyword>
<feature type="active site" description="Proton donor/acceptor" evidence="7">
    <location>
        <position position="359"/>
    </location>
</feature>
<feature type="domain" description="L,D-TPase catalytic" evidence="8">
    <location>
        <begin position="252"/>
        <end position="407"/>
    </location>
</feature>
<dbReference type="Pfam" id="PF01471">
    <property type="entry name" value="PG_binding_1"/>
    <property type="match status" value="1"/>
</dbReference>
<dbReference type="InterPro" id="IPR052905">
    <property type="entry name" value="LD-transpeptidase_YkuD-like"/>
</dbReference>
<dbReference type="AlphaFoldDB" id="A0A2D1R5Z6"/>
<dbReference type="SUPFAM" id="SSF47090">
    <property type="entry name" value="PGBD-like"/>
    <property type="match status" value="1"/>
</dbReference>
<evidence type="ECO:0000256" key="1">
    <source>
        <dbReference type="ARBA" id="ARBA00004752"/>
    </source>
</evidence>
<evidence type="ECO:0000256" key="3">
    <source>
        <dbReference type="ARBA" id="ARBA00022679"/>
    </source>
</evidence>
<keyword evidence="5 7" id="KW-0573">Peptidoglycan synthesis</keyword>
<evidence type="ECO:0000313" key="10">
    <source>
        <dbReference type="Proteomes" id="UP000037029"/>
    </source>
</evidence>
<reference evidence="9 10" key="1">
    <citation type="submission" date="2017-04" db="EMBL/GenBank/DDBJ databases">
        <title>Characterization, genome and methylation analysis of a phthalic acid esters degrading strain Sphingobium yanoikuyae SHJ.</title>
        <authorList>
            <person name="Feng L."/>
        </authorList>
    </citation>
    <scope>NUCLEOTIDE SEQUENCE [LARGE SCALE GENOMIC DNA]</scope>
    <source>
        <strain evidence="9 10">SHJ</strain>
    </source>
</reference>
<dbReference type="CDD" id="cd16913">
    <property type="entry name" value="YkuD_like"/>
    <property type="match status" value="1"/>
</dbReference>
<dbReference type="SUPFAM" id="SSF141523">
    <property type="entry name" value="L,D-transpeptidase catalytic domain-like"/>
    <property type="match status" value="1"/>
</dbReference>
<dbReference type="GO" id="GO:0008360">
    <property type="term" value="P:regulation of cell shape"/>
    <property type="evidence" value="ECO:0007669"/>
    <property type="project" value="UniProtKB-UniRule"/>
</dbReference>
<dbReference type="InterPro" id="IPR045380">
    <property type="entry name" value="LD_TPept_scaffold_dom"/>
</dbReference>
<keyword evidence="6 7" id="KW-0961">Cell wall biogenesis/degradation</keyword>
<evidence type="ECO:0000313" key="9">
    <source>
        <dbReference type="EMBL" id="ATP20288.1"/>
    </source>
</evidence>
<dbReference type="GO" id="GO:0004180">
    <property type="term" value="F:carboxypeptidase activity"/>
    <property type="evidence" value="ECO:0007669"/>
    <property type="project" value="UniProtKB-ARBA"/>
</dbReference>
<dbReference type="GO" id="GO:0009252">
    <property type="term" value="P:peptidoglycan biosynthetic process"/>
    <property type="evidence" value="ECO:0007669"/>
    <property type="project" value="UniProtKB-UniPathway"/>
</dbReference>
<dbReference type="InterPro" id="IPR005490">
    <property type="entry name" value="LD_TPept_cat_dom"/>
</dbReference>
<dbReference type="GO" id="GO:0016740">
    <property type="term" value="F:transferase activity"/>
    <property type="evidence" value="ECO:0007669"/>
    <property type="project" value="UniProtKB-KW"/>
</dbReference>
<dbReference type="InterPro" id="IPR002477">
    <property type="entry name" value="Peptidoglycan-bd-like"/>
</dbReference>
<dbReference type="Gene3D" id="1.10.101.10">
    <property type="entry name" value="PGBD-like superfamily/PGBD"/>
    <property type="match status" value="1"/>
</dbReference>
<keyword evidence="3" id="KW-0808">Transferase</keyword>
<dbReference type="Gene3D" id="2.40.440.10">
    <property type="entry name" value="L,D-transpeptidase catalytic domain-like"/>
    <property type="match status" value="1"/>
</dbReference>
<evidence type="ECO:0000256" key="7">
    <source>
        <dbReference type="PROSITE-ProRule" id="PRU01373"/>
    </source>
</evidence>
<organism evidence="9 10">
    <name type="scientific">Sphingobium yanoikuyae</name>
    <name type="common">Sphingomonas yanoikuyae</name>
    <dbReference type="NCBI Taxonomy" id="13690"/>
    <lineage>
        <taxon>Bacteria</taxon>
        <taxon>Pseudomonadati</taxon>
        <taxon>Pseudomonadota</taxon>
        <taxon>Alphaproteobacteria</taxon>
        <taxon>Sphingomonadales</taxon>
        <taxon>Sphingomonadaceae</taxon>
        <taxon>Sphingobium</taxon>
    </lineage>
</organism>
<protein>
    <submittedName>
        <fullName evidence="9">Murein L,D-transpeptidase</fullName>
    </submittedName>
</protein>
<dbReference type="GO" id="GO:0071555">
    <property type="term" value="P:cell wall organization"/>
    <property type="evidence" value="ECO:0007669"/>
    <property type="project" value="UniProtKB-UniRule"/>
</dbReference>
<dbReference type="Pfam" id="PF20142">
    <property type="entry name" value="Scaffold"/>
    <property type="match status" value="1"/>
</dbReference>
<dbReference type="EMBL" id="CP020925">
    <property type="protein sequence ID" value="ATP20288.1"/>
    <property type="molecule type" value="Genomic_DNA"/>
</dbReference>
<dbReference type="UniPathway" id="UPA00219"/>
<dbReference type="PANTHER" id="PTHR41533:SF2">
    <property type="entry name" value="BLR7131 PROTEIN"/>
    <property type="match status" value="1"/>
</dbReference>
<proteinExistence type="inferred from homology"/>
<dbReference type="Proteomes" id="UP000037029">
    <property type="component" value="Chromosome"/>
</dbReference>
<dbReference type="PROSITE" id="PS52029">
    <property type="entry name" value="LD_TPASE"/>
    <property type="match status" value="1"/>
</dbReference>
<dbReference type="Pfam" id="PF03734">
    <property type="entry name" value="YkuD"/>
    <property type="match status" value="1"/>
</dbReference>
<dbReference type="InterPro" id="IPR036365">
    <property type="entry name" value="PGBD-like_sf"/>
</dbReference>
<gene>
    <name evidence="9" type="ORF">BV87_19100</name>
</gene>
<name>A0A2D1R5Z6_SPHYA</name>
<feature type="active site" description="Nucleophile" evidence="7">
    <location>
        <position position="378"/>
    </location>
</feature>
<comment type="pathway">
    <text evidence="1 7">Cell wall biogenesis; peptidoglycan biosynthesis.</text>
</comment>